<protein>
    <submittedName>
        <fullName evidence="4">CDP-alcohol phosphatidyltransferase family protein</fullName>
    </submittedName>
</protein>
<feature type="transmembrane region" description="Helical" evidence="3">
    <location>
        <begin position="107"/>
        <end position="125"/>
    </location>
</feature>
<dbReference type="Gene3D" id="1.20.120.1760">
    <property type="match status" value="1"/>
</dbReference>
<dbReference type="InterPro" id="IPR043130">
    <property type="entry name" value="CDP-OH_PTrfase_TM_dom"/>
</dbReference>
<comment type="similarity">
    <text evidence="2">Belongs to the CDP-alcohol phosphatidyltransferase class-I family.</text>
</comment>
<keyword evidence="3" id="KW-0472">Membrane</keyword>
<evidence type="ECO:0000256" key="2">
    <source>
        <dbReference type="RuleBase" id="RU003750"/>
    </source>
</evidence>
<keyword evidence="5" id="KW-1185">Reference proteome</keyword>
<gene>
    <name evidence="4" type="ORF">EKE94_13555</name>
</gene>
<proteinExistence type="inferred from homology"/>
<feature type="transmembrane region" description="Helical" evidence="3">
    <location>
        <begin position="12"/>
        <end position="33"/>
    </location>
</feature>
<dbReference type="InterPro" id="IPR000462">
    <property type="entry name" value="CDP-OH_P_trans"/>
</dbReference>
<dbReference type="GO" id="GO:0008654">
    <property type="term" value="P:phospholipid biosynthetic process"/>
    <property type="evidence" value="ECO:0007669"/>
    <property type="project" value="InterPro"/>
</dbReference>
<dbReference type="EMBL" id="RQXX01000004">
    <property type="protein sequence ID" value="RVV97680.1"/>
    <property type="molecule type" value="Genomic_DNA"/>
</dbReference>
<dbReference type="GO" id="GO:0016020">
    <property type="term" value="C:membrane"/>
    <property type="evidence" value="ECO:0007669"/>
    <property type="project" value="InterPro"/>
</dbReference>
<dbReference type="GO" id="GO:0016780">
    <property type="term" value="F:phosphotransferase activity, for other substituted phosphate groups"/>
    <property type="evidence" value="ECO:0007669"/>
    <property type="project" value="InterPro"/>
</dbReference>
<reference evidence="4 5" key="1">
    <citation type="submission" date="2018-11" db="EMBL/GenBank/DDBJ databases">
        <title>Mesobaculum littorinae gen. nov., sp. nov., isolated from Littorina scabra that represents a novel genus of the order Rhodobacteraceae.</title>
        <authorList>
            <person name="Li F."/>
        </authorList>
    </citation>
    <scope>NUCLEOTIDE SEQUENCE [LARGE SCALE GENOMIC DNA]</scope>
    <source>
        <strain evidence="4 5">M0103</strain>
    </source>
</reference>
<dbReference type="AlphaFoldDB" id="A0A438AG44"/>
<dbReference type="PROSITE" id="PS00379">
    <property type="entry name" value="CDP_ALCOHOL_P_TRANSF"/>
    <property type="match status" value="1"/>
</dbReference>
<evidence type="ECO:0000256" key="3">
    <source>
        <dbReference type="SAM" id="Phobius"/>
    </source>
</evidence>
<organism evidence="4 5">
    <name type="scientific">Mesobaculum littorinae</name>
    <dbReference type="NCBI Taxonomy" id="2486419"/>
    <lineage>
        <taxon>Bacteria</taxon>
        <taxon>Pseudomonadati</taxon>
        <taxon>Pseudomonadota</taxon>
        <taxon>Alphaproteobacteria</taxon>
        <taxon>Rhodobacterales</taxon>
        <taxon>Roseobacteraceae</taxon>
        <taxon>Mesobaculum</taxon>
    </lineage>
</organism>
<evidence type="ECO:0000313" key="5">
    <source>
        <dbReference type="Proteomes" id="UP000285908"/>
    </source>
</evidence>
<feature type="transmembrane region" description="Helical" evidence="3">
    <location>
        <begin position="137"/>
        <end position="156"/>
    </location>
</feature>
<keyword evidence="1 2" id="KW-0808">Transferase</keyword>
<comment type="caution">
    <text evidence="4">The sequence shown here is derived from an EMBL/GenBank/DDBJ whole genome shotgun (WGS) entry which is preliminary data.</text>
</comment>
<feature type="transmembrane region" description="Helical" evidence="3">
    <location>
        <begin position="162"/>
        <end position="182"/>
    </location>
</feature>
<keyword evidence="3" id="KW-1133">Transmembrane helix</keyword>
<evidence type="ECO:0000313" key="4">
    <source>
        <dbReference type="EMBL" id="RVV97680.1"/>
    </source>
</evidence>
<dbReference type="Pfam" id="PF01066">
    <property type="entry name" value="CDP-OH_P_transf"/>
    <property type="match status" value="1"/>
</dbReference>
<dbReference type="Proteomes" id="UP000285908">
    <property type="component" value="Unassembled WGS sequence"/>
</dbReference>
<dbReference type="OrthoDB" id="9782011at2"/>
<dbReference type="InterPro" id="IPR048254">
    <property type="entry name" value="CDP_ALCOHOL_P_TRANSF_CS"/>
</dbReference>
<accession>A0A438AG44</accession>
<keyword evidence="3" id="KW-0812">Transmembrane</keyword>
<sequence>MARDYPHAQLGGANLVTTLRLAFCAAMAAAMAAPGGPAAQAGWPAWGPTLLALLALSLDGIDGWLARRQALSSQFGARYDMEVDSALAAVLAALLVARGTAGPEMLVLGGARYAFVAAAQLLPWLGAPLPESLRRKTVCVVQIAALVALTAPILPVAADRPIAIGAALLVAWSFAVDIRWLVRRG</sequence>
<name>A0A438AG44_9RHOB</name>
<evidence type="ECO:0000256" key="1">
    <source>
        <dbReference type="ARBA" id="ARBA00022679"/>
    </source>
</evidence>